<evidence type="ECO:0000313" key="2">
    <source>
        <dbReference type="Proteomes" id="UP001174909"/>
    </source>
</evidence>
<dbReference type="EMBL" id="CASHTH010002197">
    <property type="protein sequence ID" value="CAI8026062.1"/>
    <property type="molecule type" value="Genomic_DNA"/>
</dbReference>
<dbReference type="Proteomes" id="UP001174909">
    <property type="component" value="Unassembled WGS sequence"/>
</dbReference>
<name>A0AA35SBH5_GEOBA</name>
<evidence type="ECO:0000313" key="1">
    <source>
        <dbReference type="EMBL" id="CAI8026062.1"/>
    </source>
</evidence>
<reference evidence="1" key="1">
    <citation type="submission" date="2023-03" db="EMBL/GenBank/DDBJ databases">
        <authorList>
            <person name="Steffen K."/>
            <person name="Cardenas P."/>
        </authorList>
    </citation>
    <scope>NUCLEOTIDE SEQUENCE</scope>
</reference>
<accession>A0AA35SBH5</accession>
<dbReference type="InterPro" id="IPR013785">
    <property type="entry name" value="Aldolase_TIM"/>
</dbReference>
<sequence length="203" mass="22507">MIQAARTRGIRQVMITPNACAAGHMMTVPRQMSACPQTVVYFQFDGLREETYLTIRGEPLLDTKILALDRLADAGMSAVLVAAIERGVNTDEVGAIVEFGLQHPAVRGVVFQPVTHVGRHIPFDPMTRVTIPDIIHGIVDQSDSRFVLEDFVPVPCCFPTCQVNSYIFVDGDTITPLPRLLDIDQYLDYSQPERASPSGRRPR</sequence>
<keyword evidence="2" id="KW-1185">Reference proteome</keyword>
<dbReference type="AlphaFoldDB" id="A0AA35SBH5"/>
<dbReference type="PANTHER" id="PTHR43306:SF1">
    <property type="entry name" value="7,8-DIHYDRO-6-HYDROXYMETHYLPTERIN DIMETHYLTRANSFERASE"/>
    <property type="match status" value="1"/>
</dbReference>
<protein>
    <submittedName>
        <fullName evidence="1">7,8-dihydro-6-hydroxymethylpterin dimethyltransferase</fullName>
    </submittedName>
</protein>
<comment type="caution">
    <text evidence="1">The sequence shown here is derived from an EMBL/GenBank/DDBJ whole genome shotgun (WGS) entry which is preliminary data.</text>
</comment>
<dbReference type="InterPro" id="IPR058240">
    <property type="entry name" value="rSAM_sf"/>
</dbReference>
<dbReference type="Gene3D" id="3.20.20.70">
    <property type="entry name" value="Aldolase class I"/>
    <property type="match status" value="1"/>
</dbReference>
<organism evidence="1 2">
    <name type="scientific">Geodia barretti</name>
    <name type="common">Barrett's horny sponge</name>
    <dbReference type="NCBI Taxonomy" id="519541"/>
    <lineage>
        <taxon>Eukaryota</taxon>
        <taxon>Metazoa</taxon>
        <taxon>Porifera</taxon>
        <taxon>Demospongiae</taxon>
        <taxon>Heteroscleromorpha</taxon>
        <taxon>Tetractinellida</taxon>
        <taxon>Astrophorina</taxon>
        <taxon>Geodiidae</taxon>
        <taxon>Geodia</taxon>
    </lineage>
</organism>
<dbReference type="PANTHER" id="PTHR43306">
    <property type="entry name" value="7,8-DIHYDRO-6-HYDROXYMETHYLPTERIN DIMETHYLTRANSFERASE"/>
    <property type="match status" value="1"/>
</dbReference>
<dbReference type="InterPro" id="IPR034474">
    <property type="entry name" value="Methyltransferase_Class_D"/>
</dbReference>
<proteinExistence type="predicted"/>
<gene>
    <name evidence="1" type="ORF">GBAR_LOCUS15029</name>
</gene>
<dbReference type="SUPFAM" id="SSF102114">
    <property type="entry name" value="Radical SAM enzymes"/>
    <property type="match status" value="1"/>
</dbReference>